<proteinExistence type="inferred from homology"/>
<feature type="binding site" evidence="7">
    <location>
        <position position="47"/>
    </location>
    <ligand>
        <name>Ca(2+)</name>
        <dbReference type="ChEBI" id="CHEBI:29108"/>
    </ligand>
</feature>
<dbReference type="GO" id="GO:0046872">
    <property type="term" value="F:metal ion binding"/>
    <property type="evidence" value="ECO:0007669"/>
    <property type="project" value="UniProtKB-KW"/>
</dbReference>
<dbReference type="PANTHER" id="PTHR46187">
    <property type="entry name" value="ALKALINE CERAMIDASE 3"/>
    <property type="match status" value="1"/>
</dbReference>
<feature type="binding site" evidence="8">
    <location>
        <position position="231"/>
    </location>
    <ligand>
        <name>Zn(2+)</name>
        <dbReference type="ChEBI" id="CHEBI:29105"/>
        <note>catalytic</note>
    </ligand>
</feature>
<dbReference type="GO" id="GO:0046514">
    <property type="term" value="P:ceramide catabolic process"/>
    <property type="evidence" value="ECO:0007669"/>
    <property type="project" value="TreeGrafter"/>
</dbReference>
<keyword evidence="7" id="KW-0479">Metal-binding</keyword>
<evidence type="ECO:0000313" key="10">
    <source>
        <dbReference type="EMBL" id="KAG0023520.1"/>
    </source>
</evidence>
<feature type="binding site" evidence="7">
    <location>
        <position position="33"/>
    </location>
    <ligand>
        <name>Ca(2+)</name>
        <dbReference type="ChEBI" id="CHEBI:29108"/>
    </ligand>
</feature>
<dbReference type="GO" id="GO:0016811">
    <property type="term" value="F:hydrolase activity, acting on carbon-nitrogen (but not peptide) bonds, in linear amides"/>
    <property type="evidence" value="ECO:0007669"/>
    <property type="project" value="InterPro"/>
</dbReference>
<accession>A0A9P6N358</accession>
<keyword evidence="4" id="KW-0378">Hydrolase</keyword>
<dbReference type="GO" id="GO:0005789">
    <property type="term" value="C:endoplasmic reticulum membrane"/>
    <property type="evidence" value="ECO:0007669"/>
    <property type="project" value="TreeGrafter"/>
</dbReference>
<dbReference type="Pfam" id="PF05875">
    <property type="entry name" value="Ceramidase"/>
    <property type="match status" value="1"/>
</dbReference>
<evidence type="ECO:0000256" key="7">
    <source>
        <dbReference type="PIRSR" id="PIRSR608901-1"/>
    </source>
</evidence>
<feature type="transmembrane region" description="Helical" evidence="9">
    <location>
        <begin position="75"/>
        <end position="96"/>
    </location>
</feature>
<feature type="binding site" evidence="8">
    <location>
        <position position="93"/>
    </location>
    <ligand>
        <name>Zn(2+)</name>
        <dbReference type="ChEBI" id="CHEBI:29105"/>
        <note>catalytic</note>
    </ligand>
</feature>
<evidence type="ECO:0000256" key="1">
    <source>
        <dbReference type="ARBA" id="ARBA00004141"/>
    </source>
</evidence>
<feature type="binding site" evidence="7">
    <location>
        <position position="36"/>
    </location>
    <ligand>
        <name>Ca(2+)</name>
        <dbReference type="ChEBI" id="CHEBI:29108"/>
    </ligand>
</feature>
<feature type="transmembrane region" description="Helical" evidence="9">
    <location>
        <begin position="192"/>
        <end position="209"/>
    </location>
</feature>
<gene>
    <name evidence="10" type="primary">ACER3_3</name>
    <name evidence="10" type="ORF">BGZ80_009202</name>
</gene>
<evidence type="ECO:0000256" key="5">
    <source>
        <dbReference type="ARBA" id="ARBA00022989"/>
    </source>
</evidence>
<feature type="transmembrane region" description="Helical" evidence="9">
    <location>
        <begin position="41"/>
        <end position="63"/>
    </location>
</feature>
<keyword evidence="5 9" id="KW-1133">Transmembrane helix</keyword>
<dbReference type="OrthoDB" id="187171at2759"/>
<evidence type="ECO:0000256" key="4">
    <source>
        <dbReference type="ARBA" id="ARBA00022801"/>
    </source>
</evidence>
<dbReference type="GO" id="GO:0046513">
    <property type="term" value="P:ceramide biosynthetic process"/>
    <property type="evidence" value="ECO:0007669"/>
    <property type="project" value="TreeGrafter"/>
</dbReference>
<dbReference type="EMBL" id="JAAAID010000053">
    <property type="protein sequence ID" value="KAG0023520.1"/>
    <property type="molecule type" value="Genomic_DNA"/>
</dbReference>
<dbReference type="Proteomes" id="UP000703661">
    <property type="component" value="Unassembled WGS sequence"/>
</dbReference>
<feature type="transmembrane region" description="Helical" evidence="9">
    <location>
        <begin position="132"/>
        <end position="150"/>
    </location>
</feature>
<evidence type="ECO:0000256" key="2">
    <source>
        <dbReference type="ARBA" id="ARBA00009780"/>
    </source>
</evidence>
<sequence>MITSSPEYGTYVNGTWANSIQPVGYWGEPTSSDWCENNYDISYYIAEFFNSLSSFSMIIVGLVGMYLHSTFEKRFLLTFGSIVIIGLGSIAFHGTLLFPLQMLDEVPMVYSILSLAYCCIENRSYRRYGTWFPVGIALYGLITTLVMLFAGPDNHLLEFVVFQSSFAFVVLVVLSHLIKIYSETEDGPVKQIFMATFCTALISYLFWNIDFRMCNVMQSLPLNPQLHAVWHVGASVSSYLVTLLVCYNRAENLGRKPSIKWQWEMLPYVVVQHNKSS</sequence>
<feature type="transmembrane region" description="Helical" evidence="9">
    <location>
        <begin position="156"/>
        <end position="180"/>
    </location>
</feature>
<dbReference type="AlphaFoldDB" id="A0A9P6N358"/>
<comment type="subcellular location">
    <subcellularLocation>
        <location evidence="1">Membrane</location>
        <topology evidence="1">Multi-pass membrane protein</topology>
    </subcellularLocation>
</comment>
<reference evidence="10" key="1">
    <citation type="journal article" date="2020" name="Fungal Divers.">
        <title>Resolving the Mortierellaceae phylogeny through synthesis of multi-gene phylogenetics and phylogenomics.</title>
        <authorList>
            <person name="Vandepol N."/>
            <person name="Liber J."/>
            <person name="Desiro A."/>
            <person name="Na H."/>
            <person name="Kennedy M."/>
            <person name="Barry K."/>
            <person name="Grigoriev I.V."/>
            <person name="Miller A.N."/>
            <person name="O'Donnell K."/>
            <person name="Stajich J.E."/>
            <person name="Bonito G."/>
        </authorList>
    </citation>
    <scope>NUCLEOTIDE SEQUENCE</scope>
    <source>
        <strain evidence="10">NRRL 2769</strain>
    </source>
</reference>
<feature type="binding site" evidence="7">
    <location>
        <position position="34"/>
    </location>
    <ligand>
        <name>Ca(2+)</name>
        <dbReference type="ChEBI" id="CHEBI:29108"/>
    </ligand>
</feature>
<evidence type="ECO:0000256" key="9">
    <source>
        <dbReference type="SAM" id="Phobius"/>
    </source>
</evidence>
<organism evidence="10 11">
    <name type="scientific">Entomortierella chlamydospora</name>
    <dbReference type="NCBI Taxonomy" id="101097"/>
    <lineage>
        <taxon>Eukaryota</taxon>
        <taxon>Fungi</taxon>
        <taxon>Fungi incertae sedis</taxon>
        <taxon>Mucoromycota</taxon>
        <taxon>Mortierellomycotina</taxon>
        <taxon>Mortierellomycetes</taxon>
        <taxon>Mortierellales</taxon>
        <taxon>Mortierellaceae</taxon>
        <taxon>Entomortierella</taxon>
    </lineage>
</organism>
<comment type="similarity">
    <text evidence="2">Belongs to the alkaline ceramidase family.</text>
</comment>
<comment type="caution">
    <text evidence="10">The sequence shown here is derived from an EMBL/GenBank/DDBJ whole genome shotgun (WGS) entry which is preliminary data.</text>
</comment>
<keyword evidence="6 9" id="KW-0472">Membrane</keyword>
<feature type="transmembrane region" description="Helical" evidence="9">
    <location>
        <begin position="229"/>
        <end position="247"/>
    </location>
</feature>
<name>A0A9P6N358_9FUNG</name>
<comment type="cofactor">
    <cofactor evidence="8">
        <name>Zn(2+)</name>
        <dbReference type="ChEBI" id="CHEBI:29105"/>
    </cofactor>
</comment>
<keyword evidence="8" id="KW-0862">Zinc</keyword>
<keyword evidence="7" id="KW-0106">Calcium</keyword>
<feature type="transmembrane region" description="Helical" evidence="9">
    <location>
        <begin position="102"/>
        <end position="120"/>
    </location>
</feature>
<evidence type="ECO:0000256" key="6">
    <source>
        <dbReference type="ARBA" id="ARBA00023136"/>
    </source>
</evidence>
<dbReference type="PANTHER" id="PTHR46187:SF3">
    <property type="entry name" value="ALKALINE CERAMIDASE 3"/>
    <property type="match status" value="1"/>
</dbReference>
<evidence type="ECO:0000313" key="11">
    <source>
        <dbReference type="Proteomes" id="UP000703661"/>
    </source>
</evidence>
<keyword evidence="11" id="KW-1185">Reference proteome</keyword>
<feature type="binding site" evidence="7">
    <location>
        <position position="38"/>
    </location>
    <ligand>
        <name>Ca(2+)</name>
        <dbReference type="ChEBI" id="CHEBI:29108"/>
    </ligand>
</feature>
<evidence type="ECO:0000256" key="8">
    <source>
        <dbReference type="PIRSR" id="PIRSR608901-2"/>
    </source>
</evidence>
<dbReference type="InterPro" id="IPR008901">
    <property type="entry name" value="ACER"/>
</dbReference>
<evidence type="ECO:0000256" key="3">
    <source>
        <dbReference type="ARBA" id="ARBA00022692"/>
    </source>
</evidence>
<protein>
    <submittedName>
        <fullName evidence="10">Alkaline ceramidase 3</fullName>
    </submittedName>
</protein>
<keyword evidence="3 9" id="KW-0812">Transmembrane</keyword>
<feature type="binding site" evidence="8">
    <location>
        <position position="227"/>
    </location>
    <ligand>
        <name>Zn(2+)</name>
        <dbReference type="ChEBI" id="CHEBI:29105"/>
        <note>catalytic</note>
    </ligand>
</feature>